<evidence type="ECO:0000256" key="1">
    <source>
        <dbReference type="ARBA" id="ARBA00004651"/>
    </source>
</evidence>
<evidence type="ECO:0000256" key="2">
    <source>
        <dbReference type="ARBA" id="ARBA00022448"/>
    </source>
</evidence>
<comment type="subcellular location">
    <subcellularLocation>
        <location evidence="1 7">Cell membrane</location>
        <topology evidence="1 7">Multi-pass membrane protein</topology>
    </subcellularLocation>
</comment>
<dbReference type="PANTHER" id="PTHR30151:SF0">
    <property type="entry name" value="ABC TRANSPORTER PERMEASE PROTEIN MJ0413-RELATED"/>
    <property type="match status" value="1"/>
</dbReference>
<dbReference type="EMBL" id="FOVR01000009">
    <property type="protein sequence ID" value="SFO60768.1"/>
    <property type="molecule type" value="Genomic_DNA"/>
</dbReference>
<dbReference type="PANTHER" id="PTHR30151">
    <property type="entry name" value="ALKANE SULFONATE ABC TRANSPORTER-RELATED, MEMBRANE SUBUNIT"/>
    <property type="match status" value="1"/>
</dbReference>
<organism evidence="9 10">
    <name type="scientific">Cohaesibacter marisflavi</name>
    <dbReference type="NCBI Taxonomy" id="655353"/>
    <lineage>
        <taxon>Bacteria</taxon>
        <taxon>Pseudomonadati</taxon>
        <taxon>Pseudomonadota</taxon>
        <taxon>Alphaproteobacteria</taxon>
        <taxon>Hyphomicrobiales</taxon>
        <taxon>Cohaesibacteraceae</taxon>
    </lineage>
</organism>
<evidence type="ECO:0000256" key="3">
    <source>
        <dbReference type="ARBA" id="ARBA00022475"/>
    </source>
</evidence>
<accession>A0A1I5IJF6</accession>
<sequence length="241" mass="25985">MLALWQAGHVAYGSLVLPGVGETFVMLGRMIRAGEVVVALQTTTFNALLGWCISVVMGVMAGGMAGRFKDVRFVLQPVSIILLGIPAIAWIVLALLWFGGRWAVVFTVAVATAPMIFAAALQAVRSLDGDLARMARAFHAPPRAMVSDVYGPHMLAYLYPALATTLAMSWKVSIMAELLSGSGGIGDGIAAARARVDTAQLLAWVVVVVFILIVLDHLLLRLVRERMHVWRRQEERGNHGG</sequence>
<evidence type="ECO:0000256" key="7">
    <source>
        <dbReference type="RuleBase" id="RU363032"/>
    </source>
</evidence>
<proteinExistence type="inferred from homology"/>
<keyword evidence="3" id="KW-1003">Cell membrane</keyword>
<gene>
    <name evidence="9" type="ORF">SAMN04488056_10937</name>
</gene>
<feature type="domain" description="ABC transmembrane type-1" evidence="8">
    <location>
        <begin position="40"/>
        <end position="219"/>
    </location>
</feature>
<evidence type="ECO:0000313" key="9">
    <source>
        <dbReference type="EMBL" id="SFO60768.1"/>
    </source>
</evidence>
<keyword evidence="6 7" id="KW-0472">Membrane</keyword>
<dbReference type="PROSITE" id="PS50928">
    <property type="entry name" value="ABC_TM1"/>
    <property type="match status" value="1"/>
</dbReference>
<dbReference type="CDD" id="cd06261">
    <property type="entry name" value="TM_PBP2"/>
    <property type="match status" value="1"/>
</dbReference>
<feature type="transmembrane region" description="Helical" evidence="7">
    <location>
        <begin position="201"/>
        <end position="223"/>
    </location>
</feature>
<keyword evidence="5 7" id="KW-1133">Transmembrane helix</keyword>
<name>A0A1I5IJF6_9HYPH</name>
<protein>
    <submittedName>
        <fullName evidence="9">NitT/TauT family transport system permease protein</fullName>
    </submittedName>
</protein>
<feature type="transmembrane region" description="Helical" evidence="7">
    <location>
        <begin position="104"/>
        <end position="124"/>
    </location>
</feature>
<dbReference type="Proteomes" id="UP000199236">
    <property type="component" value="Unassembled WGS sequence"/>
</dbReference>
<feature type="transmembrane region" description="Helical" evidence="7">
    <location>
        <begin position="78"/>
        <end position="98"/>
    </location>
</feature>
<dbReference type="InterPro" id="IPR035906">
    <property type="entry name" value="MetI-like_sf"/>
</dbReference>
<dbReference type="STRING" id="655353.SAMN04488056_10937"/>
<keyword evidence="4 7" id="KW-0812">Transmembrane</keyword>
<evidence type="ECO:0000256" key="6">
    <source>
        <dbReference type="ARBA" id="ARBA00023136"/>
    </source>
</evidence>
<keyword evidence="2 7" id="KW-0813">Transport</keyword>
<dbReference type="InterPro" id="IPR000515">
    <property type="entry name" value="MetI-like"/>
</dbReference>
<dbReference type="GO" id="GO:0055085">
    <property type="term" value="P:transmembrane transport"/>
    <property type="evidence" value="ECO:0007669"/>
    <property type="project" value="InterPro"/>
</dbReference>
<dbReference type="Pfam" id="PF00528">
    <property type="entry name" value="BPD_transp_1"/>
    <property type="match status" value="1"/>
</dbReference>
<reference evidence="9 10" key="1">
    <citation type="submission" date="2016-10" db="EMBL/GenBank/DDBJ databases">
        <authorList>
            <person name="de Groot N.N."/>
        </authorList>
    </citation>
    <scope>NUCLEOTIDE SEQUENCE [LARGE SCALE GENOMIC DNA]</scope>
    <source>
        <strain evidence="9 10">CGMCC 1.9157</strain>
    </source>
</reference>
<evidence type="ECO:0000259" key="8">
    <source>
        <dbReference type="PROSITE" id="PS50928"/>
    </source>
</evidence>
<dbReference type="SUPFAM" id="SSF161098">
    <property type="entry name" value="MetI-like"/>
    <property type="match status" value="1"/>
</dbReference>
<comment type="similarity">
    <text evidence="7">Belongs to the binding-protein-dependent transport system permease family.</text>
</comment>
<dbReference type="AlphaFoldDB" id="A0A1I5IJF6"/>
<dbReference type="Gene3D" id="1.10.3720.10">
    <property type="entry name" value="MetI-like"/>
    <property type="match status" value="1"/>
</dbReference>
<evidence type="ECO:0000313" key="10">
    <source>
        <dbReference type="Proteomes" id="UP000199236"/>
    </source>
</evidence>
<dbReference type="OrthoDB" id="8443696at2"/>
<evidence type="ECO:0000256" key="5">
    <source>
        <dbReference type="ARBA" id="ARBA00022989"/>
    </source>
</evidence>
<evidence type="ECO:0000256" key="4">
    <source>
        <dbReference type="ARBA" id="ARBA00022692"/>
    </source>
</evidence>
<dbReference type="GO" id="GO:0005886">
    <property type="term" value="C:plasma membrane"/>
    <property type="evidence" value="ECO:0007669"/>
    <property type="project" value="UniProtKB-SubCell"/>
</dbReference>
<keyword evidence="10" id="KW-1185">Reference proteome</keyword>